<keyword evidence="1" id="KW-0472">Membrane</keyword>
<proteinExistence type="predicted"/>
<dbReference type="GO" id="GO:0004497">
    <property type="term" value="F:monooxygenase activity"/>
    <property type="evidence" value="ECO:0007669"/>
    <property type="project" value="UniProtKB-KW"/>
</dbReference>
<feature type="transmembrane region" description="Helical" evidence="1">
    <location>
        <begin position="146"/>
        <end position="169"/>
    </location>
</feature>
<dbReference type="Gene3D" id="1.20.1450.10">
    <property type="entry name" value="Ammonia/particulate methane monooxygenase, subunit A"/>
    <property type="match status" value="1"/>
</dbReference>
<evidence type="ECO:0000256" key="1">
    <source>
        <dbReference type="SAM" id="Phobius"/>
    </source>
</evidence>
<dbReference type="InterPro" id="IPR024656">
    <property type="entry name" value="AmoA_arc"/>
</dbReference>
<dbReference type="Pfam" id="PF12942">
    <property type="entry name" value="Archaeal_AmoA"/>
    <property type="match status" value="1"/>
</dbReference>
<dbReference type="Proteomes" id="UP000232412">
    <property type="component" value="Unassembled WGS sequence"/>
</dbReference>
<feature type="transmembrane region" description="Helical" evidence="1">
    <location>
        <begin position="119"/>
        <end position="139"/>
    </location>
</feature>
<reference evidence="3" key="1">
    <citation type="submission" date="2016-12" db="EMBL/GenBank/DDBJ databases">
        <authorList>
            <person name="Herbold C."/>
        </authorList>
    </citation>
    <scope>NUCLEOTIDE SEQUENCE [LARGE SCALE GENOMIC DNA]</scope>
</reference>
<dbReference type="InterPro" id="IPR037001">
    <property type="entry name" value="NH3/CH4_mOase_suA_sf"/>
</dbReference>
<organism evidence="2 3">
    <name type="scientific">Nitrosotalea sinensis</name>
    <dbReference type="NCBI Taxonomy" id="1499975"/>
    <lineage>
        <taxon>Archaea</taxon>
        <taxon>Nitrososphaerota</taxon>
        <taxon>Nitrososphaeria</taxon>
        <taxon>Nitrosotaleales</taxon>
        <taxon>Nitrosotaleaceae</taxon>
        <taxon>Nitrosotalea</taxon>
    </lineage>
</organism>
<dbReference type="EMBL" id="FRFC01000003">
    <property type="protein sequence ID" value="SHO44665.1"/>
    <property type="molecule type" value="Genomic_DNA"/>
</dbReference>
<keyword evidence="3" id="KW-1185">Reference proteome</keyword>
<keyword evidence="2" id="KW-0560">Oxidoreductase</keyword>
<sequence>MRRSVADLACHKILYTSLPAYKLMVWLRRCTHYLFIVVVAVNSTLLTINAGDYIFYTDWMWTSYVVFTLSQSLMLAVGAAYYLTFTGVPGTATYYALIMTVYTWIAKGAWFSLGYPYSFIVVPMWIPSAILMDLAYWATKRNKHSLILIGGVLCGMSMSMFNMINLITIDDPLETAFKYPRTTLPPYMTPIEPQVGKFYDSPVALGAGAGAVLTVTMTALGTKLTTWTYRWMAAWSKWD</sequence>
<keyword evidence="1" id="KW-1133">Transmembrane helix</keyword>
<evidence type="ECO:0000313" key="2">
    <source>
        <dbReference type="EMBL" id="SHO44665.1"/>
    </source>
</evidence>
<keyword evidence="1" id="KW-0812">Transmembrane</keyword>
<keyword evidence="2" id="KW-0503">Monooxygenase</keyword>
<feature type="transmembrane region" description="Helical" evidence="1">
    <location>
        <begin position="33"/>
        <end position="55"/>
    </location>
</feature>
<name>A0A2H1EG64_9ARCH</name>
<accession>A0A2H1EG64</accession>
<protein>
    <submittedName>
        <fullName evidence="2">Ammonia monooxygenase</fullName>
    </submittedName>
</protein>
<gene>
    <name evidence="2" type="primary">amoA</name>
    <name evidence="2" type="ORF">NSIN_20404</name>
</gene>
<evidence type="ECO:0000313" key="3">
    <source>
        <dbReference type="Proteomes" id="UP000232412"/>
    </source>
</evidence>
<dbReference type="AlphaFoldDB" id="A0A2H1EG64"/>